<keyword evidence="2" id="KW-0964">Secreted</keyword>
<feature type="domain" description="Alpha-2-macroglobulin bait region" evidence="6">
    <location>
        <begin position="479"/>
        <end position="629"/>
    </location>
</feature>
<evidence type="ECO:0000259" key="6">
    <source>
        <dbReference type="SMART" id="SM01359"/>
    </source>
</evidence>
<dbReference type="Gene3D" id="2.60.40.690">
    <property type="entry name" value="Alpha-macroglobulin, receptor-binding domain"/>
    <property type="match status" value="2"/>
</dbReference>
<dbReference type="Pfam" id="PF01835">
    <property type="entry name" value="MG2"/>
    <property type="match status" value="1"/>
</dbReference>
<dbReference type="SMART" id="SM01359">
    <property type="entry name" value="A2M_N_2"/>
    <property type="match status" value="1"/>
</dbReference>
<evidence type="ECO:0000313" key="10">
    <source>
        <dbReference type="Proteomes" id="UP000887458"/>
    </source>
</evidence>
<dbReference type="SUPFAM" id="SSF49410">
    <property type="entry name" value="Alpha-macroglobulin receptor domain"/>
    <property type="match status" value="1"/>
</dbReference>
<dbReference type="InterPro" id="IPR011625">
    <property type="entry name" value="A2M_N_BRD"/>
</dbReference>
<proteinExistence type="predicted"/>
<dbReference type="InterPro" id="IPR001599">
    <property type="entry name" value="Macroglobln_a2"/>
</dbReference>
<dbReference type="Gene3D" id="6.20.50.160">
    <property type="match status" value="1"/>
</dbReference>
<dbReference type="SUPFAM" id="SSF48239">
    <property type="entry name" value="Terpenoid cyclases/Protein prenyltransferases"/>
    <property type="match status" value="1"/>
</dbReference>
<comment type="subcellular location">
    <subcellularLocation>
        <location evidence="1">Secreted</location>
    </subcellularLocation>
</comment>
<dbReference type="EMBL" id="NJHN03000092">
    <property type="protein sequence ID" value="KAH9416428.1"/>
    <property type="molecule type" value="Genomic_DNA"/>
</dbReference>
<organism evidence="9 10">
    <name type="scientific">Dermatophagoides pteronyssinus</name>
    <name type="common">European house dust mite</name>
    <dbReference type="NCBI Taxonomy" id="6956"/>
    <lineage>
        <taxon>Eukaryota</taxon>
        <taxon>Metazoa</taxon>
        <taxon>Ecdysozoa</taxon>
        <taxon>Arthropoda</taxon>
        <taxon>Chelicerata</taxon>
        <taxon>Arachnida</taxon>
        <taxon>Acari</taxon>
        <taxon>Acariformes</taxon>
        <taxon>Sarcoptiformes</taxon>
        <taxon>Astigmata</taxon>
        <taxon>Psoroptidia</taxon>
        <taxon>Analgoidea</taxon>
        <taxon>Pyroglyphidae</taxon>
        <taxon>Dermatophagoidinae</taxon>
        <taxon>Dermatophagoides</taxon>
    </lineage>
</organism>
<reference evidence="9 10" key="2">
    <citation type="journal article" date="2022" name="Mol. Biol. Evol.">
        <title>Comparative Genomics Reveals Insights into the Divergent Evolution of Astigmatic Mites and Household Pest Adaptations.</title>
        <authorList>
            <person name="Xiong Q."/>
            <person name="Wan A.T."/>
            <person name="Liu X."/>
            <person name="Fung C.S."/>
            <person name="Xiao X."/>
            <person name="Malainual N."/>
            <person name="Hou J."/>
            <person name="Wang L."/>
            <person name="Wang M."/>
            <person name="Yang K.Y."/>
            <person name="Cui Y."/>
            <person name="Leung E.L."/>
            <person name="Nong W."/>
            <person name="Shin S.K."/>
            <person name="Au S.W."/>
            <person name="Jeong K.Y."/>
            <person name="Chew F.T."/>
            <person name="Hui J.H."/>
            <person name="Leung T.F."/>
            <person name="Tungtrongchitr A."/>
            <person name="Zhong N."/>
            <person name="Liu Z."/>
            <person name="Tsui S.K."/>
        </authorList>
    </citation>
    <scope>NUCLEOTIDE SEQUENCE [LARGE SCALE GENOMIC DNA]</scope>
    <source>
        <strain evidence="9">Derp</strain>
    </source>
</reference>
<evidence type="ECO:0000259" key="7">
    <source>
        <dbReference type="SMART" id="SM01360"/>
    </source>
</evidence>
<dbReference type="InterPro" id="IPR036595">
    <property type="entry name" value="A-macroglobulin_rcpt-bd_sf"/>
</dbReference>
<dbReference type="Gene3D" id="2.60.40.1940">
    <property type="match status" value="1"/>
</dbReference>
<dbReference type="Pfam" id="PF07703">
    <property type="entry name" value="A2M_BRD"/>
    <property type="match status" value="1"/>
</dbReference>
<comment type="caution">
    <text evidence="9">The sequence shown here is derived from an EMBL/GenBank/DDBJ whole genome shotgun (WGS) entry which is preliminary data.</text>
</comment>
<dbReference type="InterPro" id="IPR047565">
    <property type="entry name" value="Alpha-macroglob_thiol-ester_cl"/>
</dbReference>
<dbReference type="Gene3D" id="2.60.40.10">
    <property type="entry name" value="Immunoglobulins"/>
    <property type="match status" value="2"/>
</dbReference>
<dbReference type="SMART" id="SM01361">
    <property type="entry name" value="A2M_recep"/>
    <property type="match status" value="1"/>
</dbReference>
<evidence type="ECO:0000256" key="4">
    <source>
        <dbReference type="SAM" id="MobiDB-lite"/>
    </source>
</evidence>
<feature type="domain" description="Alpha-2-macroglobulin" evidence="7">
    <location>
        <begin position="804"/>
        <end position="893"/>
    </location>
</feature>
<dbReference type="Gene3D" id="2.60.120.1540">
    <property type="match status" value="1"/>
</dbReference>
<feature type="region of interest" description="Disordered" evidence="4">
    <location>
        <begin position="757"/>
        <end position="793"/>
    </location>
</feature>
<accession>A0ABQ8J1J7</accession>
<keyword evidence="5" id="KW-0472">Membrane</keyword>
<keyword evidence="5" id="KW-0812">Transmembrane</keyword>
<dbReference type="Pfam" id="PF17789">
    <property type="entry name" value="MG4"/>
    <property type="match status" value="1"/>
</dbReference>
<dbReference type="InterPro" id="IPR011626">
    <property type="entry name" value="Alpha-macroglobulin_TED"/>
</dbReference>
<reference evidence="9 10" key="1">
    <citation type="journal article" date="2018" name="J. Allergy Clin. Immunol.">
        <title>High-quality assembly of Dermatophagoides pteronyssinus genome and transcriptome reveals a wide range of novel allergens.</title>
        <authorList>
            <person name="Liu X.Y."/>
            <person name="Yang K.Y."/>
            <person name="Wang M.Q."/>
            <person name="Kwok J.S."/>
            <person name="Zeng X."/>
            <person name="Yang Z."/>
            <person name="Xiao X.J."/>
            <person name="Lau C.P."/>
            <person name="Li Y."/>
            <person name="Huang Z.M."/>
            <person name="Ba J.G."/>
            <person name="Yim A.K."/>
            <person name="Ouyang C.Y."/>
            <person name="Ngai S.M."/>
            <person name="Chan T.F."/>
            <person name="Leung E.L."/>
            <person name="Liu L."/>
            <person name="Liu Z.G."/>
            <person name="Tsui S.K."/>
        </authorList>
    </citation>
    <scope>NUCLEOTIDE SEQUENCE [LARGE SCALE GENOMIC DNA]</scope>
    <source>
        <strain evidence="9">Derp</strain>
    </source>
</reference>
<dbReference type="InterPro" id="IPR008930">
    <property type="entry name" value="Terpenoid_cyclase/PrenylTrfase"/>
</dbReference>
<keyword evidence="10" id="KW-1185">Reference proteome</keyword>
<dbReference type="Gene3D" id="2.60.40.1930">
    <property type="match status" value="3"/>
</dbReference>
<dbReference type="InterPro" id="IPR040839">
    <property type="entry name" value="MG4"/>
</dbReference>
<evidence type="ECO:0000256" key="2">
    <source>
        <dbReference type="ARBA" id="ARBA00022525"/>
    </source>
</evidence>
<dbReference type="Pfam" id="PF00207">
    <property type="entry name" value="A2M"/>
    <property type="match status" value="1"/>
</dbReference>
<dbReference type="Proteomes" id="UP000887458">
    <property type="component" value="Unassembled WGS sequence"/>
</dbReference>
<dbReference type="PANTHER" id="PTHR11412:SF166">
    <property type="entry name" value="NTR DOMAIN-CONTAINING PROTEIN"/>
    <property type="match status" value="1"/>
</dbReference>
<name>A0ABQ8J1J7_DERPT</name>
<gene>
    <name evidence="9" type="ORF">DERP_012856</name>
</gene>
<dbReference type="InterPro" id="IPR019742">
    <property type="entry name" value="MacrogloblnA2_CS"/>
</dbReference>
<feature type="compositionally biased region" description="Basic residues" evidence="4">
    <location>
        <begin position="677"/>
        <end position="691"/>
    </location>
</feature>
<evidence type="ECO:0008006" key="11">
    <source>
        <dbReference type="Google" id="ProtNLM"/>
    </source>
</evidence>
<protein>
    <recommendedName>
        <fullName evidence="11">Complement C3-like</fullName>
    </recommendedName>
</protein>
<feature type="compositionally biased region" description="Low complexity" evidence="4">
    <location>
        <begin position="778"/>
        <end position="787"/>
    </location>
</feature>
<dbReference type="InterPro" id="IPR050473">
    <property type="entry name" value="A2M/Complement_sys"/>
</dbReference>
<dbReference type="InterPro" id="IPR009048">
    <property type="entry name" value="A-macroglobulin_rcpt-bd"/>
</dbReference>
<dbReference type="InterPro" id="IPR002890">
    <property type="entry name" value="MG2"/>
</dbReference>
<evidence type="ECO:0000259" key="8">
    <source>
        <dbReference type="SMART" id="SM01361"/>
    </source>
</evidence>
<dbReference type="PANTHER" id="PTHR11412">
    <property type="entry name" value="MACROGLOBULIN / COMPLEMENT"/>
    <property type="match status" value="1"/>
</dbReference>
<dbReference type="Pfam" id="PF07678">
    <property type="entry name" value="TED_complement"/>
    <property type="match status" value="1"/>
</dbReference>
<feature type="transmembrane region" description="Helical" evidence="5">
    <location>
        <begin position="5"/>
        <end position="28"/>
    </location>
</feature>
<dbReference type="Gene3D" id="1.50.10.20">
    <property type="match status" value="1"/>
</dbReference>
<dbReference type="SMART" id="SM01360">
    <property type="entry name" value="A2M"/>
    <property type="match status" value="1"/>
</dbReference>
<dbReference type="Pfam" id="PF17791">
    <property type="entry name" value="MG3"/>
    <property type="match status" value="1"/>
</dbReference>
<feature type="region of interest" description="Disordered" evidence="4">
    <location>
        <begin position="677"/>
        <end position="700"/>
    </location>
</feature>
<dbReference type="Pfam" id="PF07677">
    <property type="entry name" value="A2M_recep"/>
    <property type="match status" value="1"/>
</dbReference>
<dbReference type="Gene3D" id="2.20.130.20">
    <property type="match status" value="1"/>
</dbReference>
<dbReference type="PROSITE" id="PS00477">
    <property type="entry name" value="ALPHA_2_MACROGLOBULIN"/>
    <property type="match status" value="1"/>
</dbReference>
<evidence type="ECO:0000313" key="9">
    <source>
        <dbReference type="EMBL" id="KAH9416428.1"/>
    </source>
</evidence>
<keyword evidence="3" id="KW-1015">Disulfide bond</keyword>
<keyword evidence="5" id="KW-1133">Transmembrane helix</keyword>
<sequence>MNFSIIFSTTITIIIAINYLVILIANIADCQSILAPRQFYLGKKTNEIFCFPSEKCLNATISFSFQKNFQKISKFQNEFDFIPSNDNHTISRAEIRLPEQELLLKNYRQQSHDDNKVLRKIYMKIEFPSENHYVLSGDFPLINDSIIYFQTNKPIYRSNELVRFRVLETNRGLMVKNDQCNLTIKNQQKIKLDFTQLTLIPPYYFTEYEFQLPKITKEGIWEAELSCKNGMDRLNFEVKNYQLPIIRIDVLTPSIHYCSSKRFQIQINATYTYGKPVKGFLYFEIIMIKPPYQQMKKFHSKNLCLKNGSINYSIDNSIFPCKNRYDLPKTFYIRTTVMDKSTNTKQQANSENFILTSRPYILSNSHTIPYYRKNFTNFVVIEVKNFKHQPVPNVPLNIKINSQNGFEIKTTPISNDNDGNGETESLKTDKNGIVIVTFRLKELIGRLKVIVTTNDTRFAKAEQAFIDFSLQPFDRNENVGIFIVNKKQLFYHAGDQYQSKIDYHLDQIEPKSLYWLATSKGYVFHREPISFESKQIVLNITNQMAPSVRILVFGLSRNTQELISDSILIHVEQKDCGVKIELENLDSKNNHNDEDSNVFKPGSMIRFRFHGQQNDIVAMNAVDESIYILRNKSFRAKFQQQMQTYDIGNGPGGGKSSQHILDGAGFKLLQPMNLNHRKSSLRNKRSIRRRNNNNNNNNKHQPCLLHQHLCCRMALSLSSPKSCQELSEIIRKYSLNHPQCFEYFLECCNCKSEDGLQTSSVNRPGISKSKPNYEFNHPSSSSSSSEPSEQEIDQQNTRYDFRDSWLFDLILLNGSSDTHQKPAPHSITSWIISSMSISAADGLCFLEDKRITIYKPFFIHISMPEYLILNEHTEIRATIFNYLDENLIFLIFLYKNDEICSEASKNLELFKINLDIEARSSSAKVFPIVPIKVGTFTIRLKAMTYVNGKYMSDIIEKNITILYPGKIVEEITALDLDPGNRARRETTTIVQEKPTNQITKELDYLIKKPKGCGEQNMYYMAFNLYTMKYLKQIGKLNERLEIRAKIYLKRALKQQLNFRKEDGSFSAFVERESSVWLTAFVTKVFCQSGTLLRDYMDNDVIVQALRWLLQKQLSDGSWAETFPILHEKALGGVNQGSHTLTAYIVIALTECQKYLAENDVSDANDFIKQLDKNITLAQKYLQRKIRFVHNNSYSLSIITYSFILRSSTISTNIDENSLIMNLMNHPDKQQDAISNYYYYNNDYPIETTSYVLLSLAKYLPKNSMTDSLANYLTLQQKDGTFDNTQNTIVALEALTNYYSTIVDLNNQKFQLKSNISFNYRPKRSIEFTESNHDLLHIIDVDNNINNVDIVTLGNGLGKIELLTTYNVLNPEDNKCQFELSIVLSEWQDNYNDNDGDYYDYDDYKIIFNNDTNKLMEEMSIESFNSNNNDDYDICEYADNDSNSNNGIKKRSVWTQMMNRLRPKNNTTTTKKQQNQINKMKQEKKSSNTCPSDNFDTVPNLGIENPVIRLIKIRYRRLNDDEMGMIILEVGLLSGYKVIASDLEQLKSNGKILESNVVVSKIEFYLKDVPYAKHDCLSFRIYQENVVTESQSALINIYDYYRPGSMCSRLYNDTHNESKIHNCNEICQCQTEKICPSKLDSGLKDLTDKNIDNAFNEFKRIICKEFSFIIEGKIIRKEFKFEQKKYLITLEILNIFHTDILQSRTEKFNIVGNIWQFYLEQICDLYHINDQTLIFIRKSNDGDDGNDDNNFYNGIRLIDGQTIIYEKIQNEKWLNNLYYMIENDPC</sequence>
<dbReference type="InterPro" id="IPR041555">
    <property type="entry name" value="MG3"/>
</dbReference>
<dbReference type="SMART" id="SM01419">
    <property type="entry name" value="Thiol-ester_cl"/>
    <property type="match status" value="1"/>
</dbReference>
<feature type="domain" description="Alpha-macroglobulin receptor-binding" evidence="8">
    <location>
        <begin position="1522"/>
        <end position="1610"/>
    </location>
</feature>
<evidence type="ECO:0000256" key="1">
    <source>
        <dbReference type="ARBA" id="ARBA00004613"/>
    </source>
</evidence>
<dbReference type="InterPro" id="IPR013783">
    <property type="entry name" value="Ig-like_fold"/>
</dbReference>
<evidence type="ECO:0000256" key="5">
    <source>
        <dbReference type="SAM" id="Phobius"/>
    </source>
</evidence>
<evidence type="ECO:0000256" key="3">
    <source>
        <dbReference type="ARBA" id="ARBA00023157"/>
    </source>
</evidence>